<dbReference type="PROSITE" id="PS00356">
    <property type="entry name" value="HTH_LACI_1"/>
    <property type="match status" value="1"/>
</dbReference>
<dbReference type="Pfam" id="PF00356">
    <property type="entry name" value="LacI"/>
    <property type="match status" value="1"/>
</dbReference>
<dbReference type="PANTHER" id="PTHR30146">
    <property type="entry name" value="LACI-RELATED TRANSCRIPTIONAL REPRESSOR"/>
    <property type="match status" value="1"/>
</dbReference>
<dbReference type="InterPro" id="IPR001387">
    <property type="entry name" value="Cro/C1-type_HTH"/>
</dbReference>
<sequence>MTIKRKDIIIQLIDYVNDYNKSVGSEYMASVNAKKNIRIKDVAEKANVSTATVSHVINGTRYVSKEVAERVVEVMKELDYRPNSAARSLRSTKTNTIGFLIPVKKDDTSKSFFMSIAEGIEANLNSKGYNLILSNSKEDMQEEIKRIKMFNTQLVDGLILAPTNDDFNHIQEVLDNQFPLVMIDRLPINYDGDFVLVDNFQGTYDGVTKLVASGYKKIGFISSELGITTTNERFDGYKKALKDNHIQFNDTFVELGRSSFESGYELTEKLIAKKIDALFIANNIMTMGSVKCIQDNGLQMPNDIAVIGYDNYDWTKITTPPLSVVNQPAFDIGFKAAECILDRINNKNKKKANHIKLKAELKVRKSI</sequence>
<dbReference type="InterPro" id="IPR000843">
    <property type="entry name" value="HTH_LacI"/>
</dbReference>
<comment type="caution">
    <text evidence="7">The sequence shown here is derived from an EMBL/GenBank/DDBJ whole genome shotgun (WGS) entry which is preliminary data.</text>
</comment>
<evidence type="ECO:0000256" key="4">
    <source>
        <dbReference type="ARBA" id="ARBA00023163"/>
    </source>
</evidence>
<keyword evidence="3" id="KW-0238">DNA-binding</keyword>
<dbReference type="SMART" id="SM00354">
    <property type="entry name" value="HTH_LACI"/>
    <property type="match status" value="1"/>
</dbReference>
<evidence type="ECO:0000259" key="5">
    <source>
        <dbReference type="PROSITE" id="PS50932"/>
    </source>
</evidence>
<keyword evidence="2" id="KW-0805">Transcription regulation</keyword>
<keyword evidence="4" id="KW-0804">Transcription</keyword>
<dbReference type="PANTHER" id="PTHR30146:SF148">
    <property type="entry name" value="HTH-TYPE TRANSCRIPTIONAL REPRESSOR PURR-RELATED"/>
    <property type="match status" value="1"/>
</dbReference>
<feature type="domain" description="HTH lacI-type" evidence="5">
    <location>
        <begin position="37"/>
        <end position="91"/>
    </location>
</feature>
<dbReference type="Gene3D" id="1.10.260.40">
    <property type="entry name" value="lambda repressor-like DNA-binding domains"/>
    <property type="match status" value="1"/>
</dbReference>
<dbReference type="EMBL" id="QPJJ01000018">
    <property type="protein sequence ID" value="RCW63347.1"/>
    <property type="molecule type" value="Genomic_DNA"/>
</dbReference>
<organism evidence="7 8">
    <name type="scientific">Saliterribacillus persicus</name>
    <dbReference type="NCBI Taxonomy" id="930114"/>
    <lineage>
        <taxon>Bacteria</taxon>
        <taxon>Bacillati</taxon>
        <taxon>Bacillota</taxon>
        <taxon>Bacilli</taxon>
        <taxon>Bacillales</taxon>
        <taxon>Bacillaceae</taxon>
        <taxon>Saliterribacillus</taxon>
    </lineage>
</organism>
<evidence type="ECO:0000259" key="6">
    <source>
        <dbReference type="PROSITE" id="PS50943"/>
    </source>
</evidence>
<keyword evidence="1" id="KW-0678">Repressor</keyword>
<dbReference type="AlphaFoldDB" id="A0A368XA89"/>
<evidence type="ECO:0000313" key="7">
    <source>
        <dbReference type="EMBL" id="RCW63347.1"/>
    </source>
</evidence>
<feature type="domain" description="HTH cro/C1-type" evidence="6">
    <location>
        <begin position="34"/>
        <end position="81"/>
    </location>
</feature>
<dbReference type="SUPFAM" id="SSF53822">
    <property type="entry name" value="Periplasmic binding protein-like I"/>
    <property type="match status" value="1"/>
</dbReference>
<gene>
    <name evidence="7" type="ORF">DFR57_11814</name>
</gene>
<reference evidence="7 8" key="1">
    <citation type="submission" date="2018-07" db="EMBL/GenBank/DDBJ databases">
        <title>Genomic Encyclopedia of Type Strains, Phase IV (KMG-IV): sequencing the most valuable type-strain genomes for metagenomic binning, comparative biology and taxonomic classification.</title>
        <authorList>
            <person name="Goeker M."/>
        </authorList>
    </citation>
    <scope>NUCLEOTIDE SEQUENCE [LARGE SCALE GENOMIC DNA]</scope>
    <source>
        <strain evidence="7 8">DSM 27696</strain>
    </source>
</reference>
<dbReference type="PROSITE" id="PS50943">
    <property type="entry name" value="HTH_CROC1"/>
    <property type="match status" value="1"/>
</dbReference>
<dbReference type="PROSITE" id="PS50932">
    <property type="entry name" value="HTH_LACI_2"/>
    <property type="match status" value="1"/>
</dbReference>
<dbReference type="InterPro" id="IPR001761">
    <property type="entry name" value="Peripla_BP/Lac1_sug-bd_dom"/>
</dbReference>
<evidence type="ECO:0000256" key="1">
    <source>
        <dbReference type="ARBA" id="ARBA00022491"/>
    </source>
</evidence>
<dbReference type="Proteomes" id="UP000252585">
    <property type="component" value="Unassembled WGS sequence"/>
</dbReference>
<dbReference type="CDD" id="cd01392">
    <property type="entry name" value="HTH_LacI"/>
    <property type="match status" value="1"/>
</dbReference>
<dbReference type="SUPFAM" id="SSF47413">
    <property type="entry name" value="lambda repressor-like DNA-binding domains"/>
    <property type="match status" value="1"/>
</dbReference>
<name>A0A368XA89_9BACI</name>
<dbReference type="GO" id="GO:0000976">
    <property type="term" value="F:transcription cis-regulatory region binding"/>
    <property type="evidence" value="ECO:0007669"/>
    <property type="project" value="TreeGrafter"/>
</dbReference>
<dbReference type="GO" id="GO:0003700">
    <property type="term" value="F:DNA-binding transcription factor activity"/>
    <property type="evidence" value="ECO:0007669"/>
    <property type="project" value="TreeGrafter"/>
</dbReference>
<keyword evidence="8" id="KW-1185">Reference proteome</keyword>
<dbReference type="SMART" id="SM00530">
    <property type="entry name" value="HTH_XRE"/>
    <property type="match status" value="1"/>
</dbReference>
<protein>
    <submittedName>
        <fullName evidence="7">LacI family transcriptional regulator</fullName>
    </submittedName>
</protein>
<dbReference type="CDD" id="cd06267">
    <property type="entry name" value="PBP1_LacI_sugar_binding-like"/>
    <property type="match status" value="1"/>
</dbReference>
<evidence type="ECO:0000313" key="8">
    <source>
        <dbReference type="Proteomes" id="UP000252585"/>
    </source>
</evidence>
<dbReference type="InterPro" id="IPR028082">
    <property type="entry name" value="Peripla_BP_I"/>
</dbReference>
<proteinExistence type="predicted"/>
<dbReference type="InterPro" id="IPR010982">
    <property type="entry name" value="Lambda_DNA-bd_dom_sf"/>
</dbReference>
<evidence type="ECO:0000256" key="2">
    <source>
        <dbReference type="ARBA" id="ARBA00023015"/>
    </source>
</evidence>
<dbReference type="Pfam" id="PF00532">
    <property type="entry name" value="Peripla_BP_1"/>
    <property type="match status" value="1"/>
</dbReference>
<dbReference type="Gene3D" id="3.40.50.2300">
    <property type="match status" value="2"/>
</dbReference>
<evidence type="ECO:0000256" key="3">
    <source>
        <dbReference type="ARBA" id="ARBA00023125"/>
    </source>
</evidence>
<accession>A0A368XA89</accession>